<proteinExistence type="predicted"/>
<keyword evidence="3" id="KW-1185">Reference proteome</keyword>
<gene>
    <name evidence="2" type="ORF">FPZ41_45825</name>
</gene>
<reference evidence="2 3" key="1">
    <citation type="submission" date="2019-09" db="EMBL/GenBank/DDBJ databases">
        <authorList>
            <person name="Duangmal K."/>
            <person name="Teo W.F.A."/>
            <person name="Lipun K."/>
        </authorList>
    </citation>
    <scope>NUCLEOTIDE SEQUENCE [LARGE SCALE GENOMIC DNA]</scope>
    <source>
        <strain evidence="2 3">K1PN6</strain>
    </source>
</reference>
<dbReference type="RefSeq" id="WP_152870755.1">
    <property type="nucleotide sequence ID" value="NZ_VMNX01000451.1"/>
</dbReference>
<organism evidence="2 3">
    <name type="scientific">Streptomyces acidicola</name>
    <dbReference type="NCBI Taxonomy" id="2596892"/>
    <lineage>
        <taxon>Bacteria</taxon>
        <taxon>Bacillati</taxon>
        <taxon>Actinomycetota</taxon>
        <taxon>Actinomycetes</taxon>
        <taxon>Kitasatosporales</taxon>
        <taxon>Streptomycetaceae</taxon>
        <taxon>Streptomyces</taxon>
    </lineage>
</organism>
<sequence length="101" mass="11036">MSEGSSTPIIGVEQWQSRRPPAVGRVRPVRCPLAGHDLAAPGAVGQGWSPDGGGTVEYTCWACYRTDPRNASWRLARDEDAMWRAAALPRPGRQQTKYQGT</sequence>
<protein>
    <submittedName>
        <fullName evidence="2">Uncharacterized protein</fullName>
    </submittedName>
</protein>
<dbReference type="EMBL" id="VMNX01000451">
    <property type="protein sequence ID" value="MPY55468.1"/>
    <property type="molecule type" value="Genomic_DNA"/>
</dbReference>
<dbReference type="AlphaFoldDB" id="A0A5N8X8Y2"/>
<name>A0A5N8X8Y2_9ACTN</name>
<evidence type="ECO:0000256" key="1">
    <source>
        <dbReference type="SAM" id="MobiDB-lite"/>
    </source>
</evidence>
<comment type="caution">
    <text evidence="2">The sequence shown here is derived from an EMBL/GenBank/DDBJ whole genome shotgun (WGS) entry which is preliminary data.</text>
</comment>
<dbReference type="Proteomes" id="UP000373149">
    <property type="component" value="Unassembled WGS sequence"/>
</dbReference>
<feature type="region of interest" description="Disordered" evidence="1">
    <location>
        <begin position="1"/>
        <end position="23"/>
    </location>
</feature>
<evidence type="ECO:0000313" key="2">
    <source>
        <dbReference type="EMBL" id="MPY55468.1"/>
    </source>
</evidence>
<accession>A0A5N8X8Y2</accession>
<evidence type="ECO:0000313" key="3">
    <source>
        <dbReference type="Proteomes" id="UP000373149"/>
    </source>
</evidence>